<dbReference type="CDD" id="cd12152">
    <property type="entry name" value="F1-ATPase_delta"/>
    <property type="match status" value="1"/>
</dbReference>
<dbReference type="Proteomes" id="UP000322545">
    <property type="component" value="Unassembled WGS sequence"/>
</dbReference>
<keyword evidence="8" id="KW-0066">ATP synthesis</keyword>
<proteinExistence type="inferred from homology"/>
<dbReference type="EMBL" id="FRCB01000005">
    <property type="protein sequence ID" value="SHM20977.1"/>
    <property type="molecule type" value="Genomic_DNA"/>
</dbReference>
<dbReference type="InterPro" id="IPR020546">
    <property type="entry name" value="ATP_synth_F1_dsu/esu_N"/>
</dbReference>
<evidence type="ECO:0000256" key="4">
    <source>
        <dbReference type="ARBA" id="ARBA00022448"/>
    </source>
</evidence>
<dbReference type="Pfam" id="PF02823">
    <property type="entry name" value="ATP-synt_DE_N"/>
    <property type="match status" value="1"/>
</dbReference>
<dbReference type="RefSeq" id="WP_149779746.1">
    <property type="nucleotide sequence ID" value="NZ_FRCB01000005.1"/>
</dbReference>
<reference evidence="10 11" key="1">
    <citation type="submission" date="2016-11" db="EMBL/GenBank/DDBJ databases">
        <authorList>
            <person name="Varghese N."/>
            <person name="Submissions S."/>
        </authorList>
    </citation>
    <scope>NUCLEOTIDE SEQUENCE [LARGE SCALE GENOMIC DNA]</scope>
    <source>
        <strain evidence="10 11">DSM 28249</strain>
    </source>
</reference>
<keyword evidence="4" id="KW-0813">Transport</keyword>
<keyword evidence="5" id="KW-0375">Hydrogen ion transport</keyword>
<evidence type="ECO:0000256" key="8">
    <source>
        <dbReference type="ARBA" id="ARBA00023196"/>
    </source>
</evidence>
<evidence type="ECO:0000259" key="9">
    <source>
        <dbReference type="Pfam" id="PF02823"/>
    </source>
</evidence>
<dbReference type="InterPro" id="IPR036771">
    <property type="entry name" value="ATPsynth_dsu/esu_N"/>
</dbReference>
<sequence length="143" mass="15349">MRLRIITPKRVVLDTEVSQIFGQGSQGAFGLWAGDMDCLSDLVPGVLRYQVPGGPLGHVGLSAGILVKKGSVVTVTTSNAYPSHDPAEAARRIRAERRDAADADRLEREALAMLDAEMQRQLVMFDRPATYAAQAALSDLGKG</sequence>
<evidence type="ECO:0000313" key="10">
    <source>
        <dbReference type="EMBL" id="SHM20977.1"/>
    </source>
</evidence>
<organism evidence="10 11">
    <name type="scientific">Roseovarius litoreus</name>
    <dbReference type="NCBI Taxonomy" id="1155722"/>
    <lineage>
        <taxon>Bacteria</taxon>
        <taxon>Pseudomonadati</taxon>
        <taxon>Pseudomonadota</taxon>
        <taxon>Alphaproteobacteria</taxon>
        <taxon>Rhodobacterales</taxon>
        <taxon>Roseobacteraceae</taxon>
        <taxon>Roseovarius</taxon>
    </lineage>
</organism>
<keyword evidence="7" id="KW-0472">Membrane</keyword>
<evidence type="ECO:0000256" key="3">
    <source>
        <dbReference type="ARBA" id="ARBA00005712"/>
    </source>
</evidence>
<evidence type="ECO:0000256" key="7">
    <source>
        <dbReference type="ARBA" id="ARBA00023136"/>
    </source>
</evidence>
<evidence type="ECO:0000256" key="2">
    <source>
        <dbReference type="ARBA" id="ARBA00004184"/>
    </source>
</evidence>
<dbReference type="InterPro" id="IPR001469">
    <property type="entry name" value="ATP_synth_F1_dsu/esu"/>
</dbReference>
<gene>
    <name evidence="10" type="ORF">SAMN05443432_105185</name>
</gene>
<evidence type="ECO:0000256" key="1">
    <source>
        <dbReference type="ARBA" id="ARBA00003543"/>
    </source>
</evidence>
<evidence type="ECO:0000313" key="11">
    <source>
        <dbReference type="Proteomes" id="UP000322545"/>
    </source>
</evidence>
<dbReference type="GO" id="GO:0046933">
    <property type="term" value="F:proton-transporting ATP synthase activity, rotational mechanism"/>
    <property type="evidence" value="ECO:0007669"/>
    <property type="project" value="InterPro"/>
</dbReference>
<name>A0A1M7GYG7_9RHOB</name>
<protein>
    <submittedName>
        <fullName evidence="10">Alternate F1F0 ATPase, F1 subunit epsilon</fullName>
    </submittedName>
</protein>
<dbReference type="GO" id="GO:0012505">
    <property type="term" value="C:endomembrane system"/>
    <property type="evidence" value="ECO:0007669"/>
    <property type="project" value="UniProtKB-SubCell"/>
</dbReference>
<accession>A0A1M7GYG7</accession>
<comment type="function">
    <text evidence="1">Produces ATP from ADP in the presence of a proton gradient across the membrane.</text>
</comment>
<evidence type="ECO:0000256" key="5">
    <source>
        <dbReference type="ARBA" id="ARBA00022781"/>
    </source>
</evidence>
<dbReference type="Gene3D" id="2.60.15.10">
    <property type="entry name" value="F0F1 ATP synthase delta/epsilon subunit, N-terminal"/>
    <property type="match status" value="1"/>
</dbReference>
<keyword evidence="8" id="KW-0139">CF(1)</keyword>
<dbReference type="AlphaFoldDB" id="A0A1M7GYG7"/>
<evidence type="ECO:0000256" key="6">
    <source>
        <dbReference type="ARBA" id="ARBA00023065"/>
    </source>
</evidence>
<keyword evidence="11" id="KW-1185">Reference proteome</keyword>
<keyword evidence="6" id="KW-0406">Ion transport</keyword>
<feature type="domain" description="ATP synthase F1 complex delta/epsilon subunit N-terminal" evidence="9">
    <location>
        <begin position="1"/>
        <end position="80"/>
    </location>
</feature>
<comment type="subcellular location">
    <subcellularLocation>
        <location evidence="2">Endomembrane system</location>
        <topology evidence="2">Peripheral membrane protein</topology>
    </subcellularLocation>
</comment>
<dbReference type="SUPFAM" id="SSF51344">
    <property type="entry name" value="Epsilon subunit of F1F0-ATP synthase N-terminal domain"/>
    <property type="match status" value="1"/>
</dbReference>
<dbReference type="GO" id="GO:0045259">
    <property type="term" value="C:proton-transporting ATP synthase complex"/>
    <property type="evidence" value="ECO:0007669"/>
    <property type="project" value="UniProtKB-KW"/>
</dbReference>
<comment type="similarity">
    <text evidence="3">Belongs to the ATPase epsilon chain family.</text>
</comment>